<evidence type="ECO:0000313" key="9">
    <source>
        <dbReference type="Proteomes" id="UP001286174"/>
    </source>
</evidence>
<evidence type="ECO:0000256" key="5">
    <source>
        <dbReference type="ARBA" id="ARBA00023136"/>
    </source>
</evidence>
<feature type="transmembrane region" description="Helical" evidence="6">
    <location>
        <begin position="304"/>
        <end position="322"/>
    </location>
</feature>
<evidence type="ECO:0000256" key="3">
    <source>
        <dbReference type="ARBA" id="ARBA00022692"/>
    </source>
</evidence>
<comment type="subcellular location">
    <subcellularLocation>
        <location evidence="1">Cell membrane</location>
        <topology evidence="1">Multi-pass membrane protein</topology>
    </subcellularLocation>
</comment>
<feature type="domain" description="Major facilitator superfamily (MFS) profile" evidence="7">
    <location>
        <begin position="1"/>
        <end position="429"/>
    </location>
</feature>
<feature type="transmembrane region" description="Helical" evidence="6">
    <location>
        <begin position="7"/>
        <end position="26"/>
    </location>
</feature>
<dbReference type="PANTHER" id="PTHR23526:SF2">
    <property type="entry name" value="MAJOR FACILITATOR SUPERFAMILY (MFS) PROFILE DOMAIN-CONTAINING PROTEIN"/>
    <property type="match status" value="1"/>
</dbReference>
<proteinExistence type="predicted"/>
<dbReference type="InterPro" id="IPR052528">
    <property type="entry name" value="Sugar_transport-like"/>
</dbReference>
<dbReference type="PROSITE" id="PS50850">
    <property type="entry name" value="MFS"/>
    <property type="match status" value="1"/>
</dbReference>
<dbReference type="RefSeq" id="WP_370596680.1">
    <property type="nucleotide sequence ID" value="NZ_JALBUR010000047.1"/>
</dbReference>
<evidence type="ECO:0000259" key="7">
    <source>
        <dbReference type="PROSITE" id="PS50850"/>
    </source>
</evidence>
<feature type="transmembrane region" description="Helical" evidence="6">
    <location>
        <begin position="238"/>
        <end position="260"/>
    </location>
</feature>
<feature type="transmembrane region" description="Helical" evidence="6">
    <location>
        <begin position="157"/>
        <end position="177"/>
    </location>
</feature>
<dbReference type="InterPro" id="IPR036259">
    <property type="entry name" value="MFS_trans_sf"/>
</dbReference>
<accession>A0AB35U5T9</accession>
<gene>
    <name evidence="8" type="ORF">MOZ60_10725</name>
</gene>
<keyword evidence="9" id="KW-1185">Reference proteome</keyword>
<dbReference type="InterPro" id="IPR020846">
    <property type="entry name" value="MFS_dom"/>
</dbReference>
<reference evidence="8 9" key="1">
    <citation type="submission" date="2022-03" db="EMBL/GenBank/DDBJ databases">
        <title>Novel taxa within the pig intestine.</title>
        <authorList>
            <person name="Wylensek D."/>
            <person name="Bishof K."/>
            <person name="Afrizal A."/>
            <person name="Clavel T."/>
        </authorList>
    </citation>
    <scope>NUCLEOTIDE SEQUENCE [LARGE SCALE GENOMIC DNA]</scope>
    <source>
        <strain evidence="8 9">CLA-KB-P133</strain>
    </source>
</reference>
<keyword evidence="4 6" id="KW-1133">Transmembrane helix</keyword>
<dbReference type="InterPro" id="IPR011701">
    <property type="entry name" value="MFS"/>
</dbReference>
<feature type="transmembrane region" description="Helical" evidence="6">
    <location>
        <begin position="46"/>
        <end position="67"/>
    </location>
</feature>
<feature type="transmembrane region" description="Helical" evidence="6">
    <location>
        <begin position="76"/>
        <end position="95"/>
    </location>
</feature>
<feature type="transmembrane region" description="Helical" evidence="6">
    <location>
        <begin position="183"/>
        <end position="205"/>
    </location>
</feature>
<feature type="transmembrane region" description="Helical" evidence="6">
    <location>
        <begin position="272"/>
        <end position="292"/>
    </location>
</feature>
<protein>
    <submittedName>
        <fullName evidence="8">MFS transporter</fullName>
    </submittedName>
</protein>
<dbReference type="GO" id="GO:0005886">
    <property type="term" value="C:plasma membrane"/>
    <property type="evidence" value="ECO:0007669"/>
    <property type="project" value="UniProtKB-SubCell"/>
</dbReference>
<evidence type="ECO:0000256" key="2">
    <source>
        <dbReference type="ARBA" id="ARBA00022448"/>
    </source>
</evidence>
<feature type="transmembrane region" description="Helical" evidence="6">
    <location>
        <begin position="328"/>
        <end position="346"/>
    </location>
</feature>
<dbReference type="SUPFAM" id="SSF103473">
    <property type="entry name" value="MFS general substrate transporter"/>
    <property type="match status" value="1"/>
</dbReference>
<organism evidence="8 9">
    <name type="scientific">Grylomicrobium aquisgranensis</name>
    <dbReference type="NCBI Taxonomy" id="2926318"/>
    <lineage>
        <taxon>Bacteria</taxon>
        <taxon>Bacillati</taxon>
        <taxon>Bacillota</taxon>
        <taxon>Erysipelotrichia</taxon>
        <taxon>Erysipelotrichales</taxon>
        <taxon>Erysipelotrichaceae</taxon>
        <taxon>Grylomicrobium</taxon>
    </lineage>
</organism>
<evidence type="ECO:0000256" key="1">
    <source>
        <dbReference type="ARBA" id="ARBA00004651"/>
    </source>
</evidence>
<sequence length="441" mass="47634">MKTKLSWQQWLTIIVFGLIGQLAWAVENMEFNLFLFNRIGGSAGDIAAMVACSAAVSTIATLVGGIISDRMGHRRYFLCIGYVVWGIMTALFALISREHTAILFPGMSTAKVLAMTVTIVIVMDGIMSFCGSLANDASFNAWVTETSDETNRGTIEGVLNVFPLLAMLIVAGTGSILSSLLGWPAFFIVIGASVSVAGLAGLLFVPDTKPVQSKEKMNFWESIVYGFRPSVIRENAKFYLCLLGICIFNISVQVFMPYLLIYLEKTLGFGNALSGLVMAVIILFASICSLAVGRLVDRYGKRTLAFISVSLYCIGLFAAGFLTSVIPFIIAGIIMMTGYVSILILFSSAIRDETPVDHVGMFQGIRLLAYVLVPMIIGPMIGSGLINAVSTQTYVNSYGETVLLPVGVLFTASAVVGLLLYFFAFRFPKQTKKAADAARKA</sequence>
<keyword evidence="5 6" id="KW-0472">Membrane</keyword>
<dbReference type="Pfam" id="PF07690">
    <property type="entry name" value="MFS_1"/>
    <property type="match status" value="1"/>
</dbReference>
<evidence type="ECO:0000256" key="4">
    <source>
        <dbReference type="ARBA" id="ARBA00022989"/>
    </source>
</evidence>
<dbReference type="AlphaFoldDB" id="A0AB35U5T9"/>
<keyword evidence="2" id="KW-0813">Transport</keyword>
<feature type="transmembrane region" description="Helical" evidence="6">
    <location>
        <begin position="101"/>
        <end position="123"/>
    </location>
</feature>
<dbReference type="EMBL" id="JALBUR010000047">
    <property type="protein sequence ID" value="MDX8420558.1"/>
    <property type="molecule type" value="Genomic_DNA"/>
</dbReference>
<dbReference type="PANTHER" id="PTHR23526">
    <property type="entry name" value="INTEGRAL MEMBRANE TRANSPORT PROTEIN-RELATED"/>
    <property type="match status" value="1"/>
</dbReference>
<evidence type="ECO:0000313" key="8">
    <source>
        <dbReference type="EMBL" id="MDX8420558.1"/>
    </source>
</evidence>
<feature type="transmembrane region" description="Helical" evidence="6">
    <location>
        <begin position="367"/>
        <end position="390"/>
    </location>
</feature>
<name>A0AB35U5T9_9FIRM</name>
<evidence type="ECO:0000256" key="6">
    <source>
        <dbReference type="SAM" id="Phobius"/>
    </source>
</evidence>
<keyword evidence="3 6" id="KW-0812">Transmembrane</keyword>
<dbReference type="Gene3D" id="1.20.1250.20">
    <property type="entry name" value="MFS general substrate transporter like domains"/>
    <property type="match status" value="2"/>
</dbReference>
<comment type="caution">
    <text evidence="8">The sequence shown here is derived from an EMBL/GenBank/DDBJ whole genome shotgun (WGS) entry which is preliminary data.</text>
</comment>
<dbReference type="GO" id="GO:0022857">
    <property type="term" value="F:transmembrane transporter activity"/>
    <property type="evidence" value="ECO:0007669"/>
    <property type="project" value="InterPro"/>
</dbReference>
<dbReference type="Proteomes" id="UP001286174">
    <property type="component" value="Unassembled WGS sequence"/>
</dbReference>
<feature type="transmembrane region" description="Helical" evidence="6">
    <location>
        <begin position="402"/>
        <end position="423"/>
    </location>
</feature>